<organism evidence="1 2">
    <name type="scientific">Riccia fluitans</name>
    <dbReference type="NCBI Taxonomy" id="41844"/>
    <lineage>
        <taxon>Eukaryota</taxon>
        <taxon>Viridiplantae</taxon>
        <taxon>Streptophyta</taxon>
        <taxon>Embryophyta</taxon>
        <taxon>Marchantiophyta</taxon>
        <taxon>Marchantiopsida</taxon>
        <taxon>Marchantiidae</taxon>
        <taxon>Marchantiales</taxon>
        <taxon>Ricciaceae</taxon>
        <taxon>Riccia</taxon>
    </lineage>
</organism>
<evidence type="ECO:0000313" key="2">
    <source>
        <dbReference type="Proteomes" id="UP001605036"/>
    </source>
</evidence>
<proteinExistence type="predicted"/>
<name>A0ABD1ZI50_9MARC</name>
<reference evidence="1 2" key="1">
    <citation type="submission" date="2024-09" db="EMBL/GenBank/DDBJ databases">
        <title>Chromosome-scale assembly of Riccia fluitans.</title>
        <authorList>
            <person name="Paukszto L."/>
            <person name="Sawicki J."/>
            <person name="Karawczyk K."/>
            <person name="Piernik-Szablinska J."/>
            <person name="Szczecinska M."/>
            <person name="Mazdziarz M."/>
        </authorList>
    </citation>
    <scope>NUCLEOTIDE SEQUENCE [LARGE SCALE GENOMIC DNA]</scope>
    <source>
        <strain evidence="1">Rf_01</strain>
        <tissue evidence="1">Aerial parts of the thallus</tissue>
    </source>
</reference>
<accession>A0ABD1ZI50</accession>
<keyword evidence="2" id="KW-1185">Reference proteome</keyword>
<dbReference type="InterPro" id="IPR006461">
    <property type="entry name" value="PLAC_motif_containing"/>
</dbReference>
<sequence>MSYAFPPPNSGHWTTELCGCFEDCSSCCLGTWCPCIAVGRTAEILDQGAIGCGSSCCVFTVLQAISGCGFLYTCGYRKRLRAKFGLPESPCGDCLTDFCCLSCSVCQVYRELKNRQVDPALGYDRVRYLWERPSAPGHQFMHK</sequence>
<dbReference type="Pfam" id="PF04749">
    <property type="entry name" value="PLAC8"/>
    <property type="match status" value="1"/>
</dbReference>
<dbReference type="Proteomes" id="UP001605036">
    <property type="component" value="Unassembled WGS sequence"/>
</dbReference>
<gene>
    <name evidence="1" type="ORF">R1flu_018880</name>
</gene>
<evidence type="ECO:0000313" key="1">
    <source>
        <dbReference type="EMBL" id="KAL2650752.1"/>
    </source>
</evidence>
<dbReference type="PANTHER" id="PTHR15907">
    <property type="entry name" value="DUF614 FAMILY PROTEIN-RELATED"/>
    <property type="match status" value="1"/>
</dbReference>
<comment type="caution">
    <text evidence="1">The sequence shown here is derived from an EMBL/GenBank/DDBJ whole genome shotgun (WGS) entry which is preliminary data.</text>
</comment>
<protein>
    <submittedName>
        <fullName evidence="1">Uncharacterized protein</fullName>
    </submittedName>
</protein>
<dbReference type="EMBL" id="JBHFFA010000001">
    <property type="protein sequence ID" value="KAL2650752.1"/>
    <property type="molecule type" value="Genomic_DNA"/>
</dbReference>
<dbReference type="AlphaFoldDB" id="A0ABD1ZI50"/>
<dbReference type="NCBIfam" id="TIGR01571">
    <property type="entry name" value="A_thal_Cys_rich"/>
    <property type="match status" value="1"/>
</dbReference>